<accession>A0ACB7VKQ1</accession>
<keyword evidence="1" id="KW-0238">DNA-binding</keyword>
<comment type="caution">
    <text evidence="1">The sequence shown here is derived from an EMBL/GenBank/DDBJ whole genome shotgun (WGS) entry which is preliminary data.</text>
</comment>
<proteinExistence type="predicted"/>
<protein>
    <submittedName>
        <fullName evidence="1">DNA-binding pseudobarrel domain-containing protein</fullName>
    </submittedName>
</protein>
<dbReference type="Proteomes" id="UP000827976">
    <property type="component" value="Chromosome 8"/>
</dbReference>
<reference evidence="2" key="1">
    <citation type="journal article" date="2022" name="Nat. Commun.">
        <title>Chromosome evolution and the genetic basis of agronomically important traits in greater yam.</title>
        <authorList>
            <person name="Bredeson J.V."/>
            <person name="Lyons J.B."/>
            <person name="Oniyinde I.O."/>
            <person name="Okereke N.R."/>
            <person name="Kolade O."/>
            <person name="Nnabue I."/>
            <person name="Nwadili C.O."/>
            <person name="Hribova E."/>
            <person name="Parker M."/>
            <person name="Nwogha J."/>
            <person name="Shu S."/>
            <person name="Carlson J."/>
            <person name="Kariba R."/>
            <person name="Muthemba S."/>
            <person name="Knop K."/>
            <person name="Barton G.J."/>
            <person name="Sherwood A.V."/>
            <person name="Lopez-Montes A."/>
            <person name="Asiedu R."/>
            <person name="Jamnadass R."/>
            <person name="Muchugi A."/>
            <person name="Goodstein D."/>
            <person name="Egesi C.N."/>
            <person name="Featherston J."/>
            <person name="Asfaw A."/>
            <person name="Simpson G.G."/>
            <person name="Dolezel J."/>
            <person name="Hendre P.S."/>
            <person name="Van Deynze A."/>
            <person name="Kumar P.L."/>
            <person name="Obidiegwu J.E."/>
            <person name="Bhattacharjee R."/>
            <person name="Rokhsar D.S."/>
        </authorList>
    </citation>
    <scope>NUCLEOTIDE SEQUENCE [LARGE SCALE GENOMIC DNA]</scope>
    <source>
        <strain evidence="2">cv. TDa95/00328</strain>
    </source>
</reference>
<evidence type="ECO:0000313" key="2">
    <source>
        <dbReference type="Proteomes" id="UP000827976"/>
    </source>
</evidence>
<evidence type="ECO:0000313" key="1">
    <source>
        <dbReference type="EMBL" id="KAH7674833.1"/>
    </source>
</evidence>
<gene>
    <name evidence="1" type="ORF">IHE45_08G098800</name>
</gene>
<organism evidence="1 2">
    <name type="scientific">Dioscorea alata</name>
    <name type="common">Purple yam</name>
    <dbReference type="NCBI Taxonomy" id="55571"/>
    <lineage>
        <taxon>Eukaryota</taxon>
        <taxon>Viridiplantae</taxon>
        <taxon>Streptophyta</taxon>
        <taxon>Embryophyta</taxon>
        <taxon>Tracheophyta</taxon>
        <taxon>Spermatophyta</taxon>
        <taxon>Magnoliopsida</taxon>
        <taxon>Liliopsida</taxon>
        <taxon>Dioscoreales</taxon>
        <taxon>Dioscoreaceae</taxon>
        <taxon>Dioscorea</taxon>
    </lineage>
</organism>
<dbReference type="EMBL" id="CM037018">
    <property type="protein sequence ID" value="KAH7674833.1"/>
    <property type="molecule type" value="Genomic_DNA"/>
</dbReference>
<name>A0ACB7VKQ1_DIOAL</name>
<sequence>MEPDFCNLKILSEVACELLEREREEKIQQLETRRQQEDHPQVSTQKQQVHSSPEQLRAPPEWLLHFIQSNGGSQPVFIFSKRLTRSDVDKEQSRLLLNHQAVNNMAAQLDENEMNLVNQNKLEVMVVDSQGRVHSMAYKKYASGAHRFISGWVGLCESLGLKSCQHCVQIWSFRVDQVDAYQDGVEDGEVRRRRRSQFWLAIESTRT</sequence>
<keyword evidence="2" id="KW-1185">Reference proteome</keyword>